<dbReference type="EMBL" id="MU005765">
    <property type="protein sequence ID" value="KAF2713136.1"/>
    <property type="molecule type" value="Genomic_DNA"/>
</dbReference>
<reference evidence="2" key="1">
    <citation type="journal article" date="2020" name="Stud. Mycol.">
        <title>101 Dothideomycetes genomes: a test case for predicting lifestyles and emergence of pathogens.</title>
        <authorList>
            <person name="Haridas S."/>
            <person name="Albert R."/>
            <person name="Binder M."/>
            <person name="Bloem J."/>
            <person name="Labutti K."/>
            <person name="Salamov A."/>
            <person name="Andreopoulos B."/>
            <person name="Baker S."/>
            <person name="Barry K."/>
            <person name="Bills G."/>
            <person name="Bluhm B."/>
            <person name="Cannon C."/>
            <person name="Castanera R."/>
            <person name="Culley D."/>
            <person name="Daum C."/>
            <person name="Ezra D."/>
            <person name="Gonzalez J."/>
            <person name="Henrissat B."/>
            <person name="Kuo A."/>
            <person name="Liang C."/>
            <person name="Lipzen A."/>
            <person name="Lutzoni F."/>
            <person name="Magnuson J."/>
            <person name="Mondo S."/>
            <person name="Nolan M."/>
            <person name="Ohm R."/>
            <person name="Pangilinan J."/>
            <person name="Park H.-J."/>
            <person name="Ramirez L."/>
            <person name="Alfaro M."/>
            <person name="Sun H."/>
            <person name="Tritt A."/>
            <person name="Yoshinaga Y."/>
            <person name="Zwiers L.-H."/>
            <person name="Turgeon B."/>
            <person name="Goodwin S."/>
            <person name="Spatafora J."/>
            <person name="Crous P."/>
            <person name="Grigoriev I."/>
        </authorList>
    </citation>
    <scope>NUCLEOTIDE SEQUENCE</scope>
    <source>
        <strain evidence="2">CBS 279.74</strain>
    </source>
</reference>
<sequence>MTSGTRKTHTKSRNGCSQCKARRKKVRVSSDPHLPSPGSIDPEHSTGISLVDQDA</sequence>
<proteinExistence type="predicted"/>
<accession>A0A6G1KJQ5</accession>
<evidence type="ECO:0000313" key="2">
    <source>
        <dbReference type="EMBL" id="KAF2713136.1"/>
    </source>
</evidence>
<dbReference type="OrthoDB" id="4937900at2759"/>
<gene>
    <name evidence="2" type="ORF">K504DRAFT_461718</name>
</gene>
<protein>
    <submittedName>
        <fullName evidence="2">Uncharacterized protein</fullName>
    </submittedName>
</protein>
<evidence type="ECO:0000256" key="1">
    <source>
        <dbReference type="SAM" id="MobiDB-lite"/>
    </source>
</evidence>
<feature type="compositionally biased region" description="Basic residues" evidence="1">
    <location>
        <begin position="1"/>
        <end position="12"/>
    </location>
</feature>
<feature type="region of interest" description="Disordered" evidence="1">
    <location>
        <begin position="1"/>
        <end position="55"/>
    </location>
</feature>
<evidence type="ECO:0000313" key="3">
    <source>
        <dbReference type="Proteomes" id="UP000799428"/>
    </source>
</evidence>
<dbReference type="Proteomes" id="UP000799428">
    <property type="component" value="Unassembled WGS sequence"/>
</dbReference>
<dbReference type="AlphaFoldDB" id="A0A6G1KJQ5"/>
<organism evidence="2 3">
    <name type="scientific">Pleomassaria siparia CBS 279.74</name>
    <dbReference type="NCBI Taxonomy" id="1314801"/>
    <lineage>
        <taxon>Eukaryota</taxon>
        <taxon>Fungi</taxon>
        <taxon>Dikarya</taxon>
        <taxon>Ascomycota</taxon>
        <taxon>Pezizomycotina</taxon>
        <taxon>Dothideomycetes</taxon>
        <taxon>Pleosporomycetidae</taxon>
        <taxon>Pleosporales</taxon>
        <taxon>Pleomassariaceae</taxon>
        <taxon>Pleomassaria</taxon>
    </lineage>
</organism>
<keyword evidence="3" id="KW-1185">Reference proteome</keyword>
<name>A0A6G1KJQ5_9PLEO</name>